<accession>A0A1J5PAA8</accession>
<proteinExistence type="predicted"/>
<organism evidence="1">
    <name type="scientific">mine drainage metagenome</name>
    <dbReference type="NCBI Taxonomy" id="410659"/>
    <lineage>
        <taxon>unclassified sequences</taxon>
        <taxon>metagenomes</taxon>
        <taxon>ecological metagenomes</taxon>
    </lineage>
</organism>
<dbReference type="EMBL" id="MLJW01008140">
    <property type="protein sequence ID" value="OIQ64412.1"/>
    <property type="molecule type" value="Genomic_DNA"/>
</dbReference>
<sequence>MRTGQDRARQVQQAIFILKDQAAIFLGRVPVLAMNQKRRTQAGGPCLDHREALWRLRANHAGHAAFQNTRLFARDFGQRFAKVLLMVDRDRGDNRQLRLVDDVGGIKPAAKADL</sequence>
<gene>
    <name evidence="1" type="ORF">GALL_540360</name>
</gene>
<evidence type="ECO:0000313" key="1">
    <source>
        <dbReference type="EMBL" id="OIQ64412.1"/>
    </source>
</evidence>
<name>A0A1J5PAA8_9ZZZZ</name>
<comment type="caution">
    <text evidence="1">The sequence shown here is derived from an EMBL/GenBank/DDBJ whole genome shotgun (WGS) entry which is preliminary data.</text>
</comment>
<reference evidence="1" key="1">
    <citation type="submission" date="2016-10" db="EMBL/GenBank/DDBJ databases">
        <title>Sequence of Gallionella enrichment culture.</title>
        <authorList>
            <person name="Poehlein A."/>
            <person name="Muehling M."/>
            <person name="Daniel R."/>
        </authorList>
    </citation>
    <scope>NUCLEOTIDE SEQUENCE</scope>
</reference>
<protein>
    <submittedName>
        <fullName evidence="1">Uncharacterized protein</fullName>
    </submittedName>
</protein>
<dbReference type="AlphaFoldDB" id="A0A1J5PAA8"/>